<evidence type="ECO:0000313" key="2">
    <source>
        <dbReference type="Proteomes" id="UP001595647"/>
    </source>
</evidence>
<protein>
    <submittedName>
        <fullName evidence="1">Uncharacterized protein</fullName>
    </submittedName>
</protein>
<comment type="caution">
    <text evidence="1">The sequence shown here is derived from an EMBL/GenBank/DDBJ whole genome shotgun (WGS) entry which is preliminary data.</text>
</comment>
<accession>A0ABV7I2G9</accession>
<name>A0ABV7I2G9_9HYPH</name>
<sequence>MRFEWPDGETGPDLGVIINADCDLMHGKTDGVIALLPIYSFYDYLRFFWAPSYMHEVIAASTQAILKLANDDDATALHDWLTTAGVEKVSSSIAMHNGLKKGQVEQLGRELKRLAVCLDAGQDAIMRFQQLCHAAADPAGYARTQISSAKKAMGEGHFFISDLIDEQSVGFVIRMRRIYTVPEHNYFTATSEQMSKSQGTRVTAVRVAKLTELYRVKVLQLFSQQYSRIGLPDDVTALSSLAIDDIVAKFSGEHK</sequence>
<dbReference type="EMBL" id="JBHRTG010000009">
    <property type="protein sequence ID" value="MFC3163726.1"/>
    <property type="molecule type" value="Genomic_DNA"/>
</dbReference>
<dbReference type="Proteomes" id="UP001595647">
    <property type="component" value="Unassembled WGS sequence"/>
</dbReference>
<gene>
    <name evidence="1" type="ORF">ACFOHV_10600</name>
</gene>
<dbReference type="RefSeq" id="WP_182304869.1">
    <property type="nucleotide sequence ID" value="NZ_CP059896.1"/>
</dbReference>
<proteinExistence type="predicted"/>
<keyword evidence="2" id="KW-1185">Reference proteome</keyword>
<reference evidence="2" key="1">
    <citation type="journal article" date="2019" name="Int. J. Syst. Evol. Microbiol.">
        <title>The Global Catalogue of Microorganisms (GCM) 10K type strain sequencing project: providing services to taxonomists for standard genome sequencing and annotation.</title>
        <authorList>
            <consortium name="The Broad Institute Genomics Platform"/>
            <consortium name="The Broad Institute Genome Sequencing Center for Infectious Disease"/>
            <person name="Wu L."/>
            <person name="Ma J."/>
        </authorList>
    </citation>
    <scope>NUCLEOTIDE SEQUENCE [LARGE SCALE GENOMIC DNA]</scope>
    <source>
        <strain evidence="2">KCTC 52231</strain>
    </source>
</reference>
<organism evidence="1 2">
    <name type="scientific">Ciceribacter thiooxidans</name>
    <dbReference type="NCBI Taxonomy" id="1969821"/>
    <lineage>
        <taxon>Bacteria</taxon>
        <taxon>Pseudomonadati</taxon>
        <taxon>Pseudomonadota</taxon>
        <taxon>Alphaproteobacteria</taxon>
        <taxon>Hyphomicrobiales</taxon>
        <taxon>Rhizobiaceae</taxon>
        <taxon>Ciceribacter</taxon>
    </lineage>
</organism>
<evidence type="ECO:0000313" key="1">
    <source>
        <dbReference type="EMBL" id="MFC3163726.1"/>
    </source>
</evidence>